<evidence type="ECO:0000256" key="3">
    <source>
        <dbReference type="ARBA" id="ARBA00023163"/>
    </source>
</evidence>
<dbReference type="GO" id="GO:0006355">
    <property type="term" value="P:regulation of DNA-templated transcription"/>
    <property type="evidence" value="ECO:0007669"/>
    <property type="project" value="InterPro"/>
</dbReference>
<gene>
    <name evidence="5" type="ORF">D2917_32250</name>
</gene>
<feature type="domain" description="HTH luxR-type" evidence="4">
    <location>
        <begin position="866"/>
        <end position="931"/>
    </location>
</feature>
<keyword evidence="1" id="KW-0805">Transcription regulation</keyword>
<keyword evidence="2" id="KW-0238">DNA-binding</keyword>
<dbReference type="Gene3D" id="1.25.40.10">
    <property type="entry name" value="Tetratricopeptide repeat domain"/>
    <property type="match status" value="1"/>
</dbReference>
<dbReference type="PANTHER" id="PTHR44688">
    <property type="entry name" value="DNA-BINDING TRANSCRIPTIONAL ACTIVATOR DEVR_DOSR"/>
    <property type="match status" value="1"/>
</dbReference>
<dbReference type="InterPro" id="IPR036388">
    <property type="entry name" value="WH-like_DNA-bd_sf"/>
</dbReference>
<proteinExistence type="predicted"/>
<dbReference type="CDD" id="cd06170">
    <property type="entry name" value="LuxR_C_like"/>
    <property type="match status" value="1"/>
</dbReference>
<protein>
    <submittedName>
        <fullName evidence="5">LuxR family transcriptional regulator</fullName>
    </submittedName>
</protein>
<evidence type="ECO:0000313" key="6">
    <source>
        <dbReference type="Proteomes" id="UP000325743"/>
    </source>
</evidence>
<dbReference type="SUPFAM" id="SSF46894">
    <property type="entry name" value="C-terminal effector domain of the bipartite response regulators"/>
    <property type="match status" value="1"/>
</dbReference>
<dbReference type="Pfam" id="PF25873">
    <property type="entry name" value="WHD_MalT"/>
    <property type="match status" value="1"/>
</dbReference>
<evidence type="ECO:0000256" key="1">
    <source>
        <dbReference type="ARBA" id="ARBA00023015"/>
    </source>
</evidence>
<sequence length="937" mass="103257">MHNPRHAARADRDPVRTRRPAWRIYTAVGAGAAVTESIEASRLQPARMPQRMIAREALLARLLDARSQRCVVVQGPAGIGKTTALAAWRQALLSLDHDVAWLSLTAEDDEPGRFFQCLLASLAEVDPTIVREASLLMGRDSHDSAIEHWVITLVQAIAGRRRALTLMLDDAHHLKNPRALQALQWMLEYAPAQFHLAIGTRPALPLALTGIRPECAIAVVGMEDLRFSPEDSERFLRARLPTISRQEARSIHELTDGWAAGLQLLAIDLKKRHKAVSVRSHVQLRDAASFSGYFEQEVLAHLPGDDVDLLTRLSACAQYCASLAAALTGQPRGAARMTARLAGLDNRNPFISRLSEHGHETWYRLHPLMREVLLARFQAWPASEQKAAHATAWRWFEARGHTYEAVRHAIRAGEPEAAANVVEDHAMELLDRGELSQLSGLLRELPAGHVRARFKLCLAIGYTQLYSRDVAAAHESIAYMEATWGPSLDAGQRYALMLLRGALGLQQDDSDAVMRIMPQLTDVPDGADDFTMSGRSNVLSWMYLQRGEYQLARDLLEQAARRGGAPRGGLLGRSFAGAVMAMDGPISQAERIFREVLQEADRYGAAFLGIACHAAGLLADALYEANEYEAVCRLLQDRIDMLERVAPPDTVMRAMVVLADSHRLAGRRLESNDYLERLHDRAVALGLDRMLAYALDLRLRWHLEQSEVDLAQAVLLRLESAGERHADAGAGTGWETRHIARSARVALSLHWNDFEDARARLPGLIADARTVGRRRRAACLQLQLAIAEQELGHTGAARALAADALRQAHELGLVRSVLNIAPRAAACLADILREAAPDPVLAFYLQRLETATQTPQPGGEVSSMAFRAASESLNERELKVIELLAQAMPNKKIARTLGVSPDTVKWNLKNIYAKLGVSSRDEAVARMRSLAQASAPA</sequence>
<dbReference type="PANTHER" id="PTHR44688:SF16">
    <property type="entry name" value="DNA-BINDING TRANSCRIPTIONAL ACTIVATOR DEVR_DOSR"/>
    <property type="match status" value="1"/>
</dbReference>
<accession>A0A5P3VRD3</accession>
<organism evidence="5 6">
    <name type="scientific">Cupriavidus oxalaticus</name>
    <dbReference type="NCBI Taxonomy" id="96344"/>
    <lineage>
        <taxon>Bacteria</taxon>
        <taxon>Pseudomonadati</taxon>
        <taxon>Pseudomonadota</taxon>
        <taxon>Betaproteobacteria</taxon>
        <taxon>Burkholderiales</taxon>
        <taxon>Burkholderiaceae</taxon>
        <taxon>Cupriavidus</taxon>
    </lineage>
</organism>
<dbReference type="EMBL" id="CP032520">
    <property type="protein sequence ID" value="QEZ48934.1"/>
    <property type="molecule type" value="Genomic_DNA"/>
</dbReference>
<evidence type="ECO:0000259" key="4">
    <source>
        <dbReference type="PROSITE" id="PS50043"/>
    </source>
</evidence>
<dbReference type="Proteomes" id="UP000325743">
    <property type="component" value="Plasmid unnamed1"/>
</dbReference>
<dbReference type="GO" id="GO:0003677">
    <property type="term" value="F:DNA binding"/>
    <property type="evidence" value="ECO:0007669"/>
    <property type="project" value="UniProtKB-KW"/>
</dbReference>
<dbReference type="SUPFAM" id="SSF52540">
    <property type="entry name" value="P-loop containing nucleoside triphosphate hydrolases"/>
    <property type="match status" value="1"/>
</dbReference>
<dbReference type="Gene3D" id="3.40.50.300">
    <property type="entry name" value="P-loop containing nucleotide triphosphate hydrolases"/>
    <property type="match status" value="1"/>
</dbReference>
<dbReference type="InterPro" id="IPR059106">
    <property type="entry name" value="WHD_MalT"/>
</dbReference>
<dbReference type="GO" id="GO:0016887">
    <property type="term" value="F:ATP hydrolysis activity"/>
    <property type="evidence" value="ECO:0007669"/>
    <property type="project" value="InterPro"/>
</dbReference>
<evidence type="ECO:0000256" key="2">
    <source>
        <dbReference type="ARBA" id="ARBA00023125"/>
    </source>
</evidence>
<dbReference type="PRINTS" id="PR00038">
    <property type="entry name" value="HTHLUXR"/>
</dbReference>
<dbReference type="PROSITE" id="PS50043">
    <property type="entry name" value="HTH_LUXR_2"/>
    <property type="match status" value="1"/>
</dbReference>
<dbReference type="InterPro" id="IPR000792">
    <property type="entry name" value="Tscrpt_reg_LuxR_C"/>
</dbReference>
<dbReference type="AlphaFoldDB" id="A0A5P3VRD3"/>
<evidence type="ECO:0000313" key="5">
    <source>
        <dbReference type="EMBL" id="QEZ48934.1"/>
    </source>
</evidence>
<dbReference type="Pfam" id="PF13401">
    <property type="entry name" value="AAA_22"/>
    <property type="match status" value="1"/>
</dbReference>
<keyword evidence="3" id="KW-0804">Transcription</keyword>
<dbReference type="InterPro" id="IPR011990">
    <property type="entry name" value="TPR-like_helical_dom_sf"/>
</dbReference>
<dbReference type="InterPro" id="IPR049945">
    <property type="entry name" value="AAA_22"/>
</dbReference>
<dbReference type="Pfam" id="PF00196">
    <property type="entry name" value="GerE"/>
    <property type="match status" value="1"/>
</dbReference>
<geneLocation type="plasmid" evidence="5">
    <name>unnamed1</name>
</geneLocation>
<dbReference type="SMART" id="SM00421">
    <property type="entry name" value="HTH_LUXR"/>
    <property type="match status" value="1"/>
</dbReference>
<dbReference type="Gene3D" id="1.10.10.10">
    <property type="entry name" value="Winged helix-like DNA-binding domain superfamily/Winged helix DNA-binding domain"/>
    <property type="match status" value="1"/>
</dbReference>
<keyword evidence="5" id="KW-0614">Plasmid</keyword>
<name>A0A5P3VRD3_9BURK</name>
<reference evidence="5 6" key="1">
    <citation type="submission" date="2018-09" db="EMBL/GenBank/DDBJ databases">
        <title>Complete genome sequence of Cupriavidus oxalaticus T2, a bacterium capable of phenol tolerance and degradation.</title>
        <authorList>
            <person name="Yan J."/>
        </authorList>
    </citation>
    <scope>NUCLEOTIDE SEQUENCE [LARGE SCALE GENOMIC DNA]</scope>
    <source>
        <strain evidence="5 6">T2</strain>
        <plasmid evidence="5 6">unnamed1</plasmid>
    </source>
</reference>
<dbReference type="InterPro" id="IPR027417">
    <property type="entry name" value="P-loop_NTPase"/>
</dbReference>
<dbReference type="InterPro" id="IPR016032">
    <property type="entry name" value="Sig_transdc_resp-reg_C-effctor"/>
</dbReference>